<comment type="similarity">
    <text evidence="1">Belongs to the bacterial solute-binding protein 1 family. WtpA subfamily.</text>
</comment>
<dbReference type="InterPro" id="IPR050682">
    <property type="entry name" value="ModA/WtpA"/>
</dbReference>
<comment type="caution">
    <text evidence="2">The sequence shown here is derived from an EMBL/GenBank/DDBJ whole genome shotgun (WGS) entry which is preliminary data.</text>
</comment>
<dbReference type="AlphaFoldDB" id="T1BJ67"/>
<dbReference type="Gene3D" id="3.40.190.10">
    <property type="entry name" value="Periplasmic binding protein-like II"/>
    <property type="match status" value="2"/>
</dbReference>
<evidence type="ECO:0000256" key="1">
    <source>
        <dbReference type="ARBA" id="ARBA00009438"/>
    </source>
</evidence>
<reference evidence="2" key="1">
    <citation type="submission" date="2013-08" db="EMBL/GenBank/DDBJ databases">
        <authorList>
            <person name="Mendez C."/>
            <person name="Richter M."/>
            <person name="Ferrer M."/>
            <person name="Sanchez J."/>
        </authorList>
    </citation>
    <scope>NUCLEOTIDE SEQUENCE</scope>
</reference>
<reference evidence="2" key="2">
    <citation type="journal article" date="2014" name="ISME J.">
        <title>Microbial stratification in low pH oxic and suboxic macroscopic growths along an acid mine drainage.</title>
        <authorList>
            <person name="Mendez-Garcia C."/>
            <person name="Mesa V."/>
            <person name="Sprenger R.R."/>
            <person name="Richter M."/>
            <person name="Diez M.S."/>
            <person name="Solano J."/>
            <person name="Bargiela R."/>
            <person name="Golyshina O.V."/>
            <person name="Manteca A."/>
            <person name="Ramos J.L."/>
            <person name="Gallego J.R."/>
            <person name="Llorente I."/>
            <person name="Martins Dos Santos V.A."/>
            <person name="Jensen O.N."/>
            <person name="Pelaez A.I."/>
            <person name="Sanchez J."/>
            <person name="Ferrer M."/>
        </authorList>
    </citation>
    <scope>NUCLEOTIDE SEQUENCE</scope>
</reference>
<proteinExistence type="inferred from homology"/>
<feature type="non-terminal residue" evidence="2">
    <location>
        <position position="104"/>
    </location>
</feature>
<dbReference type="SUPFAM" id="SSF53850">
    <property type="entry name" value="Periplasmic binding protein-like II"/>
    <property type="match status" value="1"/>
</dbReference>
<protein>
    <submittedName>
        <fullName evidence="2">Tungstate/molybdate binding protein</fullName>
    </submittedName>
</protein>
<name>T1BJ67_9ZZZZ</name>
<sequence>MPARSSTSCKIAVAPAFRAATGYTLVGFAGGSQALANQISGKLRRADVFISAAPSVNDALMGKQNGDYVTWYFTFAQAPLVIGYNPKSAFAKALQTRPWYVVMQ</sequence>
<evidence type="ECO:0000313" key="2">
    <source>
        <dbReference type="EMBL" id="EQD69777.1"/>
    </source>
</evidence>
<dbReference type="PANTHER" id="PTHR30632:SF16">
    <property type="entry name" value="MOLYBDATE_TUNGSTATE-BINDING PROTEIN WTPA"/>
    <property type="match status" value="1"/>
</dbReference>
<dbReference type="GO" id="GO:0015689">
    <property type="term" value="P:molybdate ion transport"/>
    <property type="evidence" value="ECO:0007669"/>
    <property type="project" value="TreeGrafter"/>
</dbReference>
<gene>
    <name evidence="2" type="ORF">B1A_06650</name>
</gene>
<accession>T1BJ67</accession>
<organism evidence="2">
    <name type="scientific">mine drainage metagenome</name>
    <dbReference type="NCBI Taxonomy" id="410659"/>
    <lineage>
        <taxon>unclassified sequences</taxon>
        <taxon>metagenomes</taxon>
        <taxon>ecological metagenomes</taxon>
    </lineage>
</organism>
<dbReference type="EMBL" id="AUZX01004822">
    <property type="protein sequence ID" value="EQD69777.1"/>
    <property type="molecule type" value="Genomic_DNA"/>
</dbReference>
<dbReference type="GO" id="GO:0030973">
    <property type="term" value="F:molybdate ion binding"/>
    <property type="evidence" value="ECO:0007669"/>
    <property type="project" value="TreeGrafter"/>
</dbReference>
<dbReference type="PANTHER" id="PTHR30632">
    <property type="entry name" value="MOLYBDATE-BINDING PERIPLASMIC PROTEIN"/>
    <property type="match status" value="1"/>
</dbReference>
<dbReference type="Pfam" id="PF13531">
    <property type="entry name" value="SBP_bac_11"/>
    <property type="match status" value="1"/>
</dbReference>